<keyword evidence="6 8" id="KW-1133">Transmembrane helix</keyword>
<name>A0ABY7TJE5_9SPHN</name>
<evidence type="ECO:0000313" key="10">
    <source>
        <dbReference type="EMBL" id="WCT73342.1"/>
    </source>
</evidence>
<feature type="transmembrane region" description="Helical" evidence="8">
    <location>
        <begin position="12"/>
        <end position="32"/>
    </location>
</feature>
<keyword evidence="5 8" id="KW-0812">Transmembrane</keyword>
<feature type="transmembrane region" description="Helical" evidence="8">
    <location>
        <begin position="245"/>
        <end position="263"/>
    </location>
</feature>
<evidence type="ECO:0000256" key="3">
    <source>
        <dbReference type="ARBA" id="ARBA00022448"/>
    </source>
</evidence>
<evidence type="ECO:0000256" key="4">
    <source>
        <dbReference type="ARBA" id="ARBA00022475"/>
    </source>
</evidence>
<keyword evidence="4" id="KW-1003">Cell membrane</keyword>
<dbReference type="EMBL" id="CP117411">
    <property type="protein sequence ID" value="WCT73342.1"/>
    <property type="molecule type" value="Genomic_DNA"/>
</dbReference>
<keyword evidence="3" id="KW-0813">Transport</keyword>
<feature type="transmembrane region" description="Helical" evidence="8">
    <location>
        <begin position="183"/>
        <end position="201"/>
    </location>
</feature>
<protein>
    <submittedName>
        <fullName evidence="10">EamA family transporter RarD</fullName>
    </submittedName>
</protein>
<proteinExistence type="inferred from homology"/>
<dbReference type="Pfam" id="PF00892">
    <property type="entry name" value="EamA"/>
    <property type="match status" value="1"/>
</dbReference>
<dbReference type="PANTHER" id="PTHR22911:SF137">
    <property type="entry name" value="SOLUTE CARRIER FAMILY 35 MEMBER G2-RELATED"/>
    <property type="match status" value="1"/>
</dbReference>
<dbReference type="InterPro" id="IPR037185">
    <property type="entry name" value="EmrE-like"/>
</dbReference>
<organism evidence="10 11">
    <name type="scientific">Sphingomonas naphthae</name>
    <dbReference type="NCBI Taxonomy" id="1813468"/>
    <lineage>
        <taxon>Bacteria</taxon>
        <taxon>Pseudomonadati</taxon>
        <taxon>Pseudomonadota</taxon>
        <taxon>Alphaproteobacteria</taxon>
        <taxon>Sphingomonadales</taxon>
        <taxon>Sphingomonadaceae</taxon>
        <taxon>Sphingomonas</taxon>
    </lineage>
</organism>
<feature type="transmembrane region" description="Helical" evidence="8">
    <location>
        <begin position="108"/>
        <end position="125"/>
    </location>
</feature>
<evidence type="ECO:0000256" key="6">
    <source>
        <dbReference type="ARBA" id="ARBA00022989"/>
    </source>
</evidence>
<evidence type="ECO:0000256" key="7">
    <source>
        <dbReference type="ARBA" id="ARBA00023136"/>
    </source>
</evidence>
<evidence type="ECO:0000313" key="11">
    <source>
        <dbReference type="Proteomes" id="UP001220395"/>
    </source>
</evidence>
<gene>
    <name evidence="10" type="primary">rarD</name>
    <name evidence="10" type="ORF">PQ455_17295</name>
</gene>
<keyword evidence="7 8" id="KW-0472">Membrane</keyword>
<dbReference type="InterPro" id="IPR000620">
    <property type="entry name" value="EamA_dom"/>
</dbReference>
<feature type="transmembrane region" description="Helical" evidence="8">
    <location>
        <begin position="44"/>
        <end position="65"/>
    </location>
</feature>
<feature type="transmembrane region" description="Helical" evidence="8">
    <location>
        <begin position="77"/>
        <end position="96"/>
    </location>
</feature>
<feature type="transmembrane region" description="Helical" evidence="8">
    <location>
        <begin position="132"/>
        <end position="149"/>
    </location>
</feature>
<feature type="transmembrane region" description="Helical" evidence="8">
    <location>
        <begin position="155"/>
        <end position="171"/>
    </location>
</feature>
<evidence type="ECO:0000259" key="9">
    <source>
        <dbReference type="Pfam" id="PF00892"/>
    </source>
</evidence>
<dbReference type="InterPro" id="IPR004626">
    <property type="entry name" value="RarD"/>
</dbReference>
<evidence type="ECO:0000256" key="8">
    <source>
        <dbReference type="SAM" id="Phobius"/>
    </source>
</evidence>
<sequence>MTAPLAPAERPNTGILLAVGAYGIWGLLPLYMHMLVGVPALEVVANRVVWSAMLLIGLTMAMGRFVPIVKAARGRTLLFLIGSALAIATNWLAYIWAVQNAHVLEASLGYFINPMVNVALGVVLLGERVRRLQWAAVAIAAGGVLVMAISGGGAIWLSLVLALSFGAYGLLRKVVAIDALGGLLIETLILMPPALLLMLASESRGTGAFGHEMSLSILLLFAGPITTVPLLLFAGAARRMTYSALGLLQYIAPTLQFGVALILGEALHLSHLIAFVLIWAGCAIYAIDSLRGARQAAVMVPD</sequence>
<feature type="domain" description="EamA" evidence="9">
    <location>
        <begin position="13"/>
        <end position="147"/>
    </location>
</feature>
<reference evidence="10 11" key="1">
    <citation type="submission" date="2023-02" db="EMBL/GenBank/DDBJ databases">
        <title>Genome sequence of Sphingomonas naphthae.</title>
        <authorList>
            <person name="Kim S."/>
            <person name="Heo J."/>
            <person name="Kwon S.-W."/>
        </authorList>
    </citation>
    <scope>NUCLEOTIDE SEQUENCE [LARGE SCALE GENOMIC DNA]</scope>
    <source>
        <strain evidence="10 11">KACC 18716</strain>
    </source>
</reference>
<evidence type="ECO:0000256" key="5">
    <source>
        <dbReference type="ARBA" id="ARBA00022692"/>
    </source>
</evidence>
<dbReference type="Proteomes" id="UP001220395">
    <property type="component" value="Chromosome"/>
</dbReference>
<feature type="transmembrane region" description="Helical" evidence="8">
    <location>
        <begin position="213"/>
        <end position="233"/>
    </location>
</feature>
<accession>A0ABY7TJE5</accession>
<dbReference type="PANTHER" id="PTHR22911">
    <property type="entry name" value="ACYL-MALONYL CONDENSING ENZYME-RELATED"/>
    <property type="match status" value="1"/>
</dbReference>
<keyword evidence="11" id="KW-1185">Reference proteome</keyword>
<evidence type="ECO:0000256" key="2">
    <source>
        <dbReference type="ARBA" id="ARBA00007362"/>
    </source>
</evidence>
<dbReference type="RefSeq" id="WP_273687491.1">
    <property type="nucleotide sequence ID" value="NZ_CP117411.1"/>
</dbReference>
<comment type="similarity">
    <text evidence="2">Belongs to the EamA transporter family.</text>
</comment>
<comment type="subcellular location">
    <subcellularLocation>
        <location evidence="1">Cell membrane</location>
        <topology evidence="1">Multi-pass membrane protein</topology>
    </subcellularLocation>
</comment>
<feature type="transmembrane region" description="Helical" evidence="8">
    <location>
        <begin position="269"/>
        <end position="287"/>
    </location>
</feature>
<dbReference type="NCBIfam" id="TIGR00688">
    <property type="entry name" value="rarD"/>
    <property type="match status" value="1"/>
</dbReference>
<evidence type="ECO:0000256" key="1">
    <source>
        <dbReference type="ARBA" id="ARBA00004651"/>
    </source>
</evidence>
<dbReference type="SUPFAM" id="SSF103481">
    <property type="entry name" value="Multidrug resistance efflux transporter EmrE"/>
    <property type="match status" value="1"/>
</dbReference>